<reference evidence="3 4" key="1">
    <citation type="journal article" date="2018" name="Mol. Biol. Evol.">
        <title>Broad Genomic Sampling Reveals a Smut Pathogenic Ancestry of the Fungal Clade Ustilaginomycotina.</title>
        <authorList>
            <person name="Kijpornyongpan T."/>
            <person name="Mondo S.J."/>
            <person name="Barry K."/>
            <person name="Sandor L."/>
            <person name="Lee J."/>
            <person name="Lipzen A."/>
            <person name="Pangilinan J."/>
            <person name="LaButti K."/>
            <person name="Hainaut M."/>
            <person name="Henrissat B."/>
            <person name="Grigoriev I.V."/>
            <person name="Spatafora J.W."/>
            <person name="Aime M.C."/>
        </authorList>
    </citation>
    <scope>NUCLEOTIDE SEQUENCE [LARGE SCALE GENOMIC DNA]</scope>
    <source>
        <strain evidence="3 4">MCA 3882</strain>
    </source>
</reference>
<evidence type="ECO:0000313" key="4">
    <source>
        <dbReference type="Proteomes" id="UP000245771"/>
    </source>
</evidence>
<feature type="domain" description="MannoseP isomerase/GMP-like beta-helix" evidence="2">
    <location>
        <begin position="230"/>
        <end position="277"/>
    </location>
</feature>
<dbReference type="PANTHER" id="PTHR46390:SF1">
    <property type="entry name" value="MANNOSE-1-PHOSPHATE GUANYLYLTRANSFERASE"/>
    <property type="match status" value="1"/>
</dbReference>
<dbReference type="EMBL" id="KZ819605">
    <property type="protein sequence ID" value="PWN32420.1"/>
    <property type="molecule type" value="Genomic_DNA"/>
</dbReference>
<dbReference type="InterPro" id="IPR029044">
    <property type="entry name" value="Nucleotide-diphossugar_trans"/>
</dbReference>
<dbReference type="InterPro" id="IPR054566">
    <property type="entry name" value="ManC/GMP-like_b-helix"/>
</dbReference>
<proteinExistence type="predicted"/>
<accession>A0A316V4G8</accession>
<feature type="domain" description="Nucleotidyl transferase" evidence="1">
    <location>
        <begin position="3"/>
        <end position="211"/>
    </location>
</feature>
<dbReference type="RefSeq" id="XP_025352722.1">
    <property type="nucleotide sequence ID" value="XM_025499320.1"/>
</dbReference>
<keyword evidence="4" id="KW-1185">Reference proteome</keyword>
<dbReference type="SUPFAM" id="SSF53448">
    <property type="entry name" value="Nucleotide-diphospho-sugar transferases"/>
    <property type="match status" value="1"/>
</dbReference>
<evidence type="ECO:0000259" key="1">
    <source>
        <dbReference type="Pfam" id="PF00483"/>
    </source>
</evidence>
<dbReference type="AlphaFoldDB" id="A0A316V4G8"/>
<sequence>MAALALAAAEIAQKDEEAVIASFPADHLIRTADDNFYEAVIKAYEIAKQSDRLVTIGLHPTFASTAFGYIHKGSIIEQQGEADIHTVNSFKEKPNESLAAEFIASGTYVWNAGMFVCKASTLLQMLQEHHNELFTGITEISRLFTESKNKQGLQKEAIDRQIDQAWNNLPAISIDHAIAEPVAAQNRMAVVCASLDWKDVGDFASLSEIHSSGTDDIRVLGDVNLVQATESSGFFVPGSRRLIACHGLKDVAIIDTPDALLVTTTAEAQNIKKLVGKCKKAFEHVS</sequence>
<dbReference type="OrthoDB" id="5594057at2759"/>
<dbReference type="PANTHER" id="PTHR46390">
    <property type="entry name" value="MANNOSE-1-PHOSPHATE GUANYLYLTRANSFERASE"/>
    <property type="match status" value="1"/>
</dbReference>
<dbReference type="Gene3D" id="3.90.550.10">
    <property type="entry name" value="Spore Coat Polysaccharide Biosynthesis Protein SpsA, Chain A"/>
    <property type="match status" value="1"/>
</dbReference>
<evidence type="ECO:0000313" key="3">
    <source>
        <dbReference type="EMBL" id="PWN32420.1"/>
    </source>
</evidence>
<dbReference type="Proteomes" id="UP000245771">
    <property type="component" value="Unassembled WGS sequence"/>
</dbReference>
<dbReference type="InterPro" id="IPR051161">
    <property type="entry name" value="Mannose-6P_isomerase_type2"/>
</dbReference>
<dbReference type="GeneID" id="37021101"/>
<dbReference type="Pfam" id="PF22640">
    <property type="entry name" value="ManC_GMP_beta-helix"/>
    <property type="match status" value="1"/>
</dbReference>
<organism evidence="3 4">
    <name type="scientific">Meira miltonrushii</name>
    <dbReference type="NCBI Taxonomy" id="1280837"/>
    <lineage>
        <taxon>Eukaryota</taxon>
        <taxon>Fungi</taxon>
        <taxon>Dikarya</taxon>
        <taxon>Basidiomycota</taxon>
        <taxon>Ustilaginomycotina</taxon>
        <taxon>Exobasidiomycetes</taxon>
        <taxon>Exobasidiales</taxon>
        <taxon>Brachybasidiaceae</taxon>
        <taxon>Meira</taxon>
    </lineage>
</organism>
<dbReference type="InterPro" id="IPR005835">
    <property type="entry name" value="NTP_transferase_dom"/>
</dbReference>
<dbReference type="Pfam" id="PF00483">
    <property type="entry name" value="NTP_transferase"/>
    <property type="match status" value="1"/>
</dbReference>
<dbReference type="SUPFAM" id="SSF159283">
    <property type="entry name" value="Guanosine diphospho-D-mannose pyrophosphorylase/mannose-6-phosphate isomerase linker domain"/>
    <property type="match status" value="1"/>
</dbReference>
<name>A0A316V4G8_9BASI</name>
<protein>
    <submittedName>
        <fullName evidence="3">Uncharacterized protein</fullName>
    </submittedName>
</protein>
<evidence type="ECO:0000259" key="2">
    <source>
        <dbReference type="Pfam" id="PF22640"/>
    </source>
</evidence>
<dbReference type="GO" id="GO:0009298">
    <property type="term" value="P:GDP-mannose biosynthetic process"/>
    <property type="evidence" value="ECO:0007669"/>
    <property type="project" value="TreeGrafter"/>
</dbReference>
<dbReference type="GO" id="GO:0004475">
    <property type="term" value="F:mannose-1-phosphate guanylyltransferase (GTP) activity"/>
    <property type="evidence" value="ECO:0007669"/>
    <property type="project" value="TreeGrafter"/>
</dbReference>
<gene>
    <name evidence="3" type="ORF">FA14DRAFT_161864</name>
</gene>
<dbReference type="InParanoid" id="A0A316V4G8"/>